<feature type="non-terminal residue" evidence="2">
    <location>
        <position position="72"/>
    </location>
</feature>
<evidence type="ECO:0000256" key="1">
    <source>
        <dbReference type="SAM" id="SignalP"/>
    </source>
</evidence>
<sequence length="72" mass="7938">SLLSTLALPRMRSLLLLLVLLVSSCTAATKKQTFDNKVKKILTTYLGANLPKATTLINDALVEMKTFEQITE</sequence>
<name>A0AAN4ZNC9_9BILA</name>
<keyword evidence="3" id="KW-1185">Reference proteome</keyword>
<gene>
    <name evidence="2" type="ORF">PMAYCL1PPCAC_11637</name>
</gene>
<feature type="signal peptide" evidence="1">
    <location>
        <begin position="1"/>
        <end position="27"/>
    </location>
</feature>
<evidence type="ECO:0000313" key="3">
    <source>
        <dbReference type="Proteomes" id="UP001328107"/>
    </source>
</evidence>
<dbReference type="Proteomes" id="UP001328107">
    <property type="component" value="Unassembled WGS sequence"/>
</dbReference>
<comment type="caution">
    <text evidence="2">The sequence shown here is derived from an EMBL/GenBank/DDBJ whole genome shotgun (WGS) entry which is preliminary data.</text>
</comment>
<organism evidence="2 3">
    <name type="scientific">Pristionchus mayeri</name>
    <dbReference type="NCBI Taxonomy" id="1317129"/>
    <lineage>
        <taxon>Eukaryota</taxon>
        <taxon>Metazoa</taxon>
        <taxon>Ecdysozoa</taxon>
        <taxon>Nematoda</taxon>
        <taxon>Chromadorea</taxon>
        <taxon>Rhabditida</taxon>
        <taxon>Rhabditina</taxon>
        <taxon>Diplogasteromorpha</taxon>
        <taxon>Diplogasteroidea</taxon>
        <taxon>Neodiplogasteridae</taxon>
        <taxon>Pristionchus</taxon>
    </lineage>
</organism>
<feature type="non-terminal residue" evidence="2">
    <location>
        <position position="1"/>
    </location>
</feature>
<evidence type="ECO:0000313" key="2">
    <source>
        <dbReference type="EMBL" id="GMR41442.1"/>
    </source>
</evidence>
<accession>A0AAN4ZNC9</accession>
<proteinExistence type="predicted"/>
<dbReference type="EMBL" id="BTRK01000003">
    <property type="protein sequence ID" value="GMR41442.1"/>
    <property type="molecule type" value="Genomic_DNA"/>
</dbReference>
<keyword evidence="1" id="KW-0732">Signal</keyword>
<dbReference type="AlphaFoldDB" id="A0AAN4ZNC9"/>
<protein>
    <submittedName>
        <fullName evidence="2">Uncharacterized protein</fullName>
    </submittedName>
</protein>
<feature type="chain" id="PRO_5043000953" evidence="1">
    <location>
        <begin position="28"/>
        <end position="72"/>
    </location>
</feature>
<reference evidence="3" key="1">
    <citation type="submission" date="2022-10" db="EMBL/GenBank/DDBJ databases">
        <title>Genome assembly of Pristionchus species.</title>
        <authorList>
            <person name="Yoshida K."/>
            <person name="Sommer R.J."/>
        </authorList>
    </citation>
    <scope>NUCLEOTIDE SEQUENCE [LARGE SCALE GENOMIC DNA]</scope>
    <source>
        <strain evidence="3">RS5460</strain>
    </source>
</reference>